<keyword evidence="9 10" id="KW-0131">Cell cycle</keyword>
<evidence type="ECO:0000256" key="2">
    <source>
        <dbReference type="ARBA" id="ARBA00004286"/>
    </source>
</evidence>
<evidence type="ECO:0000256" key="10">
    <source>
        <dbReference type="PIRNR" id="PIRNR017127"/>
    </source>
</evidence>
<feature type="domain" description="Condensin complex subunit 1 N-terminal" evidence="13">
    <location>
        <begin position="66"/>
        <end position="225"/>
    </location>
</feature>
<dbReference type="RefSeq" id="XP_066830640.1">
    <property type="nucleotide sequence ID" value="XM_066973842.1"/>
</dbReference>
<feature type="compositionally biased region" description="Polar residues" evidence="11">
    <location>
        <begin position="528"/>
        <end position="539"/>
    </location>
</feature>
<dbReference type="Pfam" id="PF12922">
    <property type="entry name" value="Cnd1_N"/>
    <property type="match status" value="1"/>
</dbReference>
<name>A0ABP0ZMV9_9ASCO</name>
<sequence>MDFNLQSYFNEFDVDREYSLDYDDLPAKIESIVDALAHNPQYITTDADRFEEIVEITHAYKGLDSKQQKTWSYLITSSLNNLAQIYSEILAGEDYQEEEELAGQFKTVMERFGYLGYVLLKHYGSEDFSPIGEARSQKSVPRELLAKWKTNCANVEAALTAAKVIMTLDLGKMFITTPERDAFVELFSRPIVNMMESPERMKILGIRLLMFEVLAYAVTKHHHGTIMQHSLIQYITFYPHLPPYIAAFLNTLSSKHQHTHLTESVLREIAQTRFNPNDTNGPKALSEFLVKLSELDPMQVLKQMTSVIQLLANTNYQLRCAVMEACGNVAVELLKRIDRSLTNEDDDIHNTETQAARILNLLSERVLDQSSFVRAKAIQALTRVAELKLKLSERRGKMIIVAVKSLSDKSTLVRRNAIKLLGKLVLNHPFQGNHGTHLARRYWRAQLKEAEEALLSCMPQPLIDTSPTLDAGGDGKSRKTSDASNEASDSESESGSNSDVSMQDAEENNNEADVATTTNEHESDESAPGNSNTSANLKVLPDTTQMARAKLKFVFYKAAVEFIDAVEEGTYLVCKLLLSRNRNEAIDSMDYLVLADAYEIENASDGIKKMLHLIWTKGTSEEGKSVSAHLIDCYKNLFLLTPEGSRAEKSAHIAKNLMNLTVQASLSDLVSLEKLLCTMYSMHMINADVVTVLWQIYKIDAGDTEEVIGKRRAAIIILGMLGNEDPRVVTQGIESILNIGLGDSGERDCILCRYSCIALQKTSGKWTNNPVSSSDKEEAVRKLQHVLTKYSDDAEWFAAAEQAIHALFCISPNPVDACTKVLKIKTNSVFKSPDANEKRSSGLSQLLFLVGHIAIKTIVFLETLEAQFKKKKQAAEASGKANARAEEDDAAQGNELEMIGGTSEDDFADAVSHVREKELLYGEKALLAGFGAMVRQICSSPKKYRNATLQRHACLCLVKLMCVSSIYCEENLPLLLSIMESSADPVIRCNCVLGLGDLAISFNRLIDENTDYIYRRLTDENIMVQRTCLMTVTFLILAGQVKVKGQLSSMAKCLEHPDQNISDMCRLFFTELAAKDNAIYNGFIDIFSGLSFDESLGHDAFKRILKFLIGFVDKERHQKQLCEKLMVRLSKARDEKEWKDVAFALETFPFTNDDITEAIKQGYRMVSSKE</sequence>
<keyword evidence="5 10" id="KW-0132">Cell division</keyword>
<keyword evidence="7 10" id="KW-0226">DNA condensation</keyword>
<feature type="compositionally biased region" description="Low complexity" evidence="11">
    <location>
        <begin position="482"/>
        <end position="501"/>
    </location>
</feature>
<evidence type="ECO:0000256" key="6">
    <source>
        <dbReference type="ARBA" id="ARBA00022776"/>
    </source>
</evidence>
<evidence type="ECO:0000256" key="3">
    <source>
        <dbReference type="ARBA" id="ARBA00009606"/>
    </source>
</evidence>
<dbReference type="Proteomes" id="UP001497383">
    <property type="component" value="Chromosome 4"/>
</dbReference>
<dbReference type="PANTHER" id="PTHR14222:SF2">
    <property type="entry name" value="CONDENSIN COMPLEX SUBUNIT 1"/>
    <property type="match status" value="1"/>
</dbReference>
<dbReference type="InterPro" id="IPR007673">
    <property type="entry name" value="Condensin_cplx_su1"/>
</dbReference>
<dbReference type="InterPro" id="IPR026971">
    <property type="entry name" value="CND1/NCAPD3"/>
</dbReference>
<dbReference type="InterPro" id="IPR024324">
    <property type="entry name" value="Condensin_cplx_su1_N"/>
</dbReference>
<comment type="subcellular location">
    <subcellularLocation>
        <location evidence="2">Chromosome</location>
    </subcellularLocation>
    <subcellularLocation>
        <location evidence="1">Nucleus</location>
    </subcellularLocation>
</comment>
<gene>
    <name evidence="14" type="ORF">LODBEIA_P37020</name>
</gene>
<dbReference type="Pfam" id="PF12717">
    <property type="entry name" value="Cnd1"/>
    <property type="match status" value="1"/>
</dbReference>
<dbReference type="InterPro" id="IPR016024">
    <property type="entry name" value="ARM-type_fold"/>
</dbReference>
<reference evidence="14 15" key="1">
    <citation type="submission" date="2024-03" db="EMBL/GenBank/DDBJ databases">
        <authorList>
            <person name="Brejova B."/>
        </authorList>
    </citation>
    <scope>NUCLEOTIDE SEQUENCE [LARGE SCALE GENOMIC DNA]</scope>
    <source>
        <strain evidence="14 15">CBS 14171</strain>
    </source>
</reference>
<keyword evidence="4" id="KW-0158">Chromosome</keyword>
<dbReference type="EMBL" id="OZ022408">
    <property type="protein sequence ID" value="CAK9439602.1"/>
    <property type="molecule type" value="Genomic_DNA"/>
</dbReference>
<evidence type="ECO:0000256" key="4">
    <source>
        <dbReference type="ARBA" id="ARBA00022454"/>
    </source>
</evidence>
<keyword evidence="8" id="KW-0539">Nucleus</keyword>
<dbReference type="GeneID" id="92208898"/>
<dbReference type="SUPFAM" id="SSF48371">
    <property type="entry name" value="ARM repeat"/>
    <property type="match status" value="1"/>
</dbReference>
<evidence type="ECO:0000256" key="11">
    <source>
        <dbReference type="SAM" id="MobiDB-lite"/>
    </source>
</evidence>
<evidence type="ECO:0000256" key="1">
    <source>
        <dbReference type="ARBA" id="ARBA00004123"/>
    </source>
</evidence>
<feature type="region of interest" description="Disordered" evidence="11">
    <location>
        <begin position="459"/>
        <end position="539"/>
    </location>
</feature>
<dbReference type="PANTHER" id="PTHR14222">
    <property type="entry name" value="CONDENSIN"/>
    <property type="match status" value="1"/>
</dbReference>
<evidence type="ECO:0000259" key="12">
    <source>
        <dbReference type="Pfam" id="PF12717"/>
    </source>
</evidence>
<evidence type="ECO:0000313" key="15">
    <source>
        <dbReference type="Proteomes" id="UP001497383"/>
    </source>
</evidence>
<evidence type="ECO:0000256" key="5">
    <source>
        <dbReference type="ARBA" id="ARBA00022618"/>
    </source>
</evidence>
<keyword evidence="6 10" id="KW-0498">Mitosis</keyword>
<comment type="function">
    <text evidence="10">Regulatory subunit of the condensin complex, a complex required for conversion of interphase chromatin into mitotic-like condense chromosomes. The condensin complex probably introduces positive supercoils into relaxed DNA in the presence of type I topoisomerases and converts nicked DNA into positive knotted forms in the presence of type II topoisomerases.</text>
</comment>
<comment type="similarity">
    <text evidence="3 10">Belongs to the CND1 (condensin subunit 1) family.</text>
</comment>
<keyword evidence="15" id="KW-1185">Reference proteome</keyword>
<dbReference type="InterPro" id="IPR011989">
    <property type="entry name" value="ARM-like"/>
</dbReference>
<dbReference type="Gene3D" id="1.25.10.10">
    <property type="entry name" value="Leucine-rich Repeat Variant"/>
    <property type="match status" value="2"/>
</dbReference>
<proteinExistence type="inferred from homology"/>
<evidence type="ECO:0000313" key="14">
    <source>
        <dbReference type="EMBL" id="CAK9439602.1"/>
    </source>
</evidence>
<evidence type="ECO:0000256" key="9">
    <source>
        <dbReference type="ARBA" id="ARBA00023306"/>
    </source>
</evidence>
<dbReference type="PIRSF" id="PIRSF017127">
    <property type="entry name" value="Condensin_D2"/>
    <property type="match status" value="1"/>
</dbReference>
<accession>A0ABP0ZMV9</accession>
<evidence type="ECO:0000256" key="7">
    <source>
        <dbReference type="ARBA" id="ARBA00023067"/>
    </source>
</evidence>
<evidence type="ECO:0000259" key="13">
    <source>
        <dbReference type="Pfam" id="PF12922"/>
    </source>
</evidence>
<feature type="domain" description="Condensin complex subunit 1 C-terminal" evidence="12">
    <location>
        <begin position="986"/>
        <end position="1145"/>
    </location>
</feature>
<organism evidence="14 15">
    <name type="scientific">Lodderomyces beijingensis</name>
    <dbReference type="NCBI Taxonomy" id="1775926"/>
    <lineage>
        <taxon>Eukaryota</taxon>
        <taxon>Fungi</taxon>
        <taxon>Dikarya</taxon>
        <taxon>Ascomycota</taxon>
        <taxon>Saccharomycotina</taxon>
        <taxon>Pichiomycetes</taxon>
        <taxon>Debaryomycetaceae</taxon>
        <taxon>Candida/Lodderomyces clade</taxon>
        <taxon>Lodderomyces</taxon>
    </lineage>
</organism>
<evidence type="ECO:0000256" key="8">
    <source>
        <dbReference type="ARBA" id="ARBA00023242"/>
    </source>
</evidence>
<protein>
    <recommendedName>
        <fullName evidence="10">Condensin complex subunit 1</fullName>
    </recommendedName>
</protein>
<dbReference type="InterPro" id="IPR032682">
    <property type="entry name" value="Cnd1_C"/>
</dbReference>